<keyword evidence="1" id="KW-0472">Membrane</keyword>
<accession>A0A7W7KFD0</accession>
<reference evidence="2 3" key="1">
    <citation type="submission" date="2020-08" db="EMBL/GenBank/DDBJ databases">
        <title>Functional genomics of gut bacteria from endangered species of beetles.</title>
        <authorList>
            <person name="Carlos-Shanley C."/>
        </authorList>
    </citation>
    <scope>NUCLEOTIDE SEQUENCE [LARGE SCALE GENOMIC DNA]</scope>
    <source>
        <strain evidence="2 3">S00179</strain>
    </source>
</reference>
<keyword evidence="1" id="KW-0812">Transmembrane</keyword>
<feature type="transmembrane region" description="Helical" evidence="1">
    <location>
        <begin position="85"/>
        <end position="102"/>
    </location>
</feature>
<dbReference type="AlphaFoldDB" id="A0A7W7KFD0"/>
<dbReference type="EMBL" id="JACHLI010000001">
    <property type="protein sequence ID" value="MBB4861391.1"/>
    <property type="molecule type" value="Genomic_DNA"/>
</dbReference>
<dbReference type="Proteomes" id="UP000566995">
    <property type="component" value="Unassembled WGS sequence"/>
</dbReference>
<comment type="caution">
    <text evidence="2">The sequence shown here is derived from an EMBL/GenBank/DDBJ whole genome shotgun (WGS) entry which is preliminary data.</text>
</comment>
<feature type="transmembrane region" description="Helical" evidence="1">
    <location>
        <begin position="60"/>
        <end position="79"/>
    </location>
</feature>
<dbReference type="RefSeq" id="WP_184585658.1">
    <property type="nucleotide sequence ID" value="NZ_JACHLI010000001.1"/>
</dbReference>
<keyword evidence="1" id="KW-1133">Transmembrane helix</keyword>
<gene>
    <name evidence="2" type="ORF">HNP46_000202</name>
</gene>
<evidence type="ECO:0000313" key="3">
    <source>
        <dbReference type="Proteomes" id="UP000566995"/>
    </source>
</evidence>
<organism evidence="2 3">
    <name type="scientific">Pseudomonas nitroreducens</name>
    <dbReference type="NCBI Taxonomy" id="46680"/>
    <lineage>
        <taxon>Bacteria</taxon>
        <taxon>Pseudomonadati</taxon>
        <taxon>Pseudomonadota</taxon>
        <taxon>Gammaproteobacteria</taxon>
        <taxon>Pseudomonadales</taxon>
        <taxon>Pseudomonadaceae</taxon>
        <taxon>Pseudomonas</taxon>
    </lineage>
</organism>
<proteinExistence type="predicted"/>
<evidence type="ECO:0000256" key="1">
    <source>
        <dbReference type="SAM" id="Phobius"/>
    </source>
</evidence>
<name>A0A7W7KFD0_PSENT</name>
<sequence>MGFIKILSDGFSDVFRARLNWRGMFETVRGLKESKETKARVSNEPLARDEFLRRYNRMRAVSIAALVAFVSILVMLMFCTSVLELVFKLISCVYFGLIYFRYAMQMWLCREAWDSQAAMNTEVKSTVSDFLNRAGVQPRELLPLKLSANGGPSK</sequence>
<protein>
    <submittedName>
        <fullName evidence="2">Uncharacterized protein</fullName>
    </submittedName>
</protein>
<evidence type="ECO:0000313" key="2">
    <source>
        <dbReference type="EMBL" id="MBB4861391.1"/>
    </source>
</evidence>